<proteinExistence type="predicted"/>
<dbReference type="EMBL" id="BAAAQD010000047">
    <property type="protein sequence ID" value="GAA1571664.1"/>
    <property type="molecule type" value="Genomic_DNA"/>
</dbReference>
<gene>
    <name evidence="3" type="ORF">GCM10009827_111970</name>
</gene>
<name>A0ABP4P1T4_9ACTN</name>
<feature type="transmembrane region" description="Helical" evidence="2">
    <location>
        <begin position="12"/>
        <end position="29"/>
    </location>
</feature>
<sequence length="144" mass="15163">MGNDHLHTVVKLLAAFLTISLSTVVAAVVMRHNPALVTSAVWIRTPLVAASAAVLLFLARRAAAGDRGSFRRLRIISMVVLAAIVGVVAWPNAFPTWLRVEQAVCGVFMLSVAVRTNLRTVRSSMEPGPAASAPTAVAARKPGA</sequence>
<keyword evidence="2" id="KW-0812">Transmembrane</keyword>
<feature type="region of interest" description="Disordered" evidence="1">
    <location>
        <begin position="124"/>
        <end position="144"/>
    </location>
</feature>
<evidence type="ECO:0000256" key="1">
    <source>
        <dbReference type="SAM" id="MobiDB-lite"/>
    </source>
</evidence>
<feature type="compositionally biased region" description="Low complexity" evidence="1">
    <location>
        <begin position="127"/>
        <end position="144"/>
    </location>
</feature>
<evidence type="ECO:0000313" key="3">
    <source>
        <dbReference type="EMBL" id="GAA1571664.1"/>
    </source>
</evidence>
<accession>A0ABP4P1T4</accession>
<feature type="transmembrane region" description="Helical" evidence="2">
    <location>
        <begin position="71"/>
        <end position="90"/>
    </location>
</feature>
<organism evidence="3 4">
    <name type="scientific">Dactylosporangium maewongense</name>
    <dbReference type="NCBI Taxonomy" id="634393"/>
    <lineage>
        <taxon>Bacteria</taxon>
        <taxon>Bacillati</taxon>
        <taxon>Actinomycetota</taxon>
        <taxon>Actinomycetes</taxon>
        <taxon>Micromonosporales</taxon>
        <taxon>Micromonosporaceae</taxon>
        <taxon>Dactylosporangium</taxon>
    </lineage>
</organism>
<keyword evidence="2" id="KW-0472">Membrane</keyword>
<dbReference type="Proteomes" id="UP001501470">
    <property type="component" value="Unassembled WGS sequence"/>
</dbReference>
<keyword evidence="4" id="KW-1185">Reference proteome</keyword>
<comment type="caution">
    <text evidence="3">The sequence shown here is derived from an EMBL/GenBank/DDBJ whole genome shotgun (WGS) entry which is preliminary data.</text>
</comment>
<dbReference type="RefSeq" id="WP_344514464.1">
    <property type="nucleotide sequence ID" value="NZ_BAAAQD010000047.1"/>
</dbReference>
<protein>
    <submittedName>
        <fullName evidence="3">Uncharacterized protein</fullName>
    </submittedName>
</protein>
<evidence type="ECO:0000256" key="2">
    <source>
        <dbReference type="SAM" id="Phobius"/>
    </source>
</evidence>
<reference evidence="4" key="1">
    <citation type="journal article" date="2019" name="Int. J. Syst. Evol. Microbiol.">
        <title>The Global Catalogue of Microorganisms (GCM) 10K type strain sequencing project: providing services to taxonomists for standard genome sequencing and annotation.</title>
        <authorList>
            <consortium name="The Broad Institute Genomics Platform"/>
            <consortium name="The Broad Institute Genome Sequencing Center for Infectious Disease"/>
            <person name="Wu L."/>
            <person name="Ma J."/>
        </authorList>
    </citation>
    <scope>NUCLEOTIDE SEQUENCE [LARGE SCALE GENOMIC DNA]</scope>
    <source>
        <strain evidence="4">JCM 15933</strain>
    </source>
</reference>
<evidence type="ECO:0000313" key="4">
    <source>
        <dbReference type="Proteomes" id="UP001501470"/>
    </source>
</evidence>
<keyword evidence="2" id="KW-1133">Transmembrane helix</keyword>
<feature type="transmembrane region" description="Helical" evidence="2">
    <location>
        <begin position="41"/>
        <end position="59"/>
    </location>
</feature>